<reference evidence="4 5" key="1">
    <citation type="submission" date="2024-09" db="EMBL/GenBank/DDBJ databases">
        <title>Rethinking Asexuality: The Enigmatic Case of Functional Sexual Genes in Lepraria (Stereocaulaceae).</title>
        <authorList>
            <person name="Doellman M."/>
            <person name="Sun Y."/>
            <person name="Barcenas-Pena A."/>
            <person name="Lumbsch H.T."/>
            <person name="Grewe F."/>
        </authorList>
    </citation>
    <scope>NUCLEOTIDE SEQUENCE [LARGE SCALE GENOMIC DNA]</scope>
    <source>
        <strain evidence="4 5">Mercado 3170</strain>
    </source>
</reference>
<organism evidence="4 5">
    <name type="scientific">Stereocaulon virgatum</name>
    <dbReference type="NCBI Taxonomy" id="373712"/>
    <lineage>
        <taxon>Eukaryota</taxon>
        <taxon>Fungi</taxon>
        <taxon>Dikarya</taxon>
        <taxon>Ascomycota</taxon>
        <taxon>Pezizomycotina</taxon>
        <taxon>Lecanoromycetes</taxon>
        <taxon>OSLEUM clade</taxon>
        <taxon>Lecanoromycetidae</taxon>
        <taxon>Lecanorales</taxon>
        <taxon>Lecanorineae</taxon>
        <taxon>Stereocaulaceae</taxon>
        <taxon>Stereocaulon</taxon>
    </lineage>
</organism>
<dbReference type="EMBL" id="JBEFKJ010000011">
    <property type="protein sequence ID" value="KAL2043620.1"/>
    <property type="molecule type" value="Genomic_DNA"/>
</dbReference>
<protein>
    <recommendedName>
        <fullName evidence="3">HMG box domain-containing protein</fullName>
    </recommendedName>
</protein>
<dbReference type="InterPro" id="IPR009071">
    <property type="entry name" value="HMG_box_dom"/>
</dbReference>
<evidence type="ECO:0000313" key="4">
    <source>
        <dbReference type="EMBL" id="KAL2043620.1"/>
    </source>
</evidence>
<keyword evidence="5" id="KW-1185">Reference proteome</keyword>
<dbReference type="InterPro" id="IPR036910">
    <property type="entry name" value="HMG_box_dom_sf"/>
</dbReference>
<accession>A0ABR4AES9</accession>
<proteinExistence type="predicted"/>
<evidence type="ECO:0000313" key="5">
    <source>
        <dbReference type="Proteomes" id="UP001590950"/>
    </source>
</evidence>
<feature type="DNA-binding region" description="HMG box" evidence="1">
    <location>
        <begin position="267"/>
        <end position="334"/>
    </location>
</feature>
<keyword evidence="1" id="KW-0539">Nucleus</keyword>
<dbReference type="Gene3D" id="1.10.30.10">
    <property type="entry name" value="High mobility group box domain"/>
    <property type="match status" value="2"/>
</dbReference>
<dbReference type="SUPFAM" id="SSF47095">
    <property type="entry name" value="HMG-box"/>
    <property type="match status" value="2"/>
</dbReference>
<sequence length="347" mass="39382">MIFQGGRAIGRLPQLSLPCLGGSRAALSSSSVERVATFYNVFQNQHIFELALKVSLITPVARRTYADDPVSRPKAHTGRTTAATRKAPTTSKTKAAKKPAPKTKAAKAVPKAKSNAKPRIKPKPKKTPAKKAKPKRKRKALTEAQKKSATIKSLKVAALEPPHGSSLTAWVVFWNEFLKDNTPVGEWRVGWVDTIRKAAAEFKNLSPERLEHYNHLANQSKVAKERAYRQWVESYTPEEIRKANHARQHLGRKQKKRIALLRDHRQVKRPRSNFVIFYMKRWASGDFKGLKITEAAEVARREWIGLSTSEKKLYEDSAKQDMYRYEQEVKTVYKRDLKHRVVAKAAA</sequence>
<feature type="compositionally biased region" description="Basic residues" evidence="2">
    <location>
        <begin position="94"/>
        <end position="105"/>
    </location>
</feature>
<dbReference type="Proteomes" id="UP001590950">
    <property type="component" value="Unassembled WGS sequence"/>
</dbReference>
<dbReference type="PROSITE" id="PS50118">
    <property type="entry name" value="HMG_BOX_2"/>
    <property type="match status" value="1"/>
</dbReference>
<comment type="caution">
    <text evidence="4">The sequence shown here is derived from an EMBL/GenBank/DDBJ whole genome shotgun (WGS) entry which is preliminary data.</text>
</comment>
<evidence type="ECO:0000259" key="3">
    <source>
        <dbReference type="PROSITE" id="PS50118"/>
    </source>
</evidence>
<feature type="domain" description="HMG box" evidence="3">
    <location>
        <begin position="267"/>
        <end position="334"/>
    </location>
</feature>
<evidence type="ECO:0000256" key="1">
    <source>
        <dbReference type="PROSITE-ProRule" id="PRU00267"/>
    </source>
</evidence>
<keyword evidence="1" id="KW-0238">DNA-binding</keyword>
<name>A0ABR4AES9_9LECA</name>
<feature type="compositionally biased region" description="Low complexity" evidence="2">
    <location>
        <begin position="78"/>
        <end position="93"/>
    </location>
</feature>
<gene>
    <name evidence="4" type="ORF">N7G274_003927</name>
</gene>
<feature type="region of interest" description="Disordered" evidence="2">
    <location>
        <begin position="67"/>
        <end position="147"/>
    </location>
</feature>
<evidence type="ECO:0000256" key="2">
    <source>
        <dbReference type="SAM" id="MobiDB-lite"/>
    </source>
</evidence>
<feature type="compositionally biased region" description="Basic residues" evidence="2">
    <location>
        <begin position="114"/>
        <end position="139"/>
    </location>
</feature>